<feature type="transmembrane region" description="Helical" evidence="6">
    <location>
        <begin position="137"/>
        <end position="157"/>
    </location>
</feature>
<dbReference type="OrthoDB" id="5372455at2"/>
<feature type="transmembrane region" description="Helical" evidence="6">
    <location>
        <begin position="97"/>
        <end position="116"/>
    </location>
</feature>
<organism evidence="7 8">
    <name type="scientific">Helicobacter enhydrae</name>
    <dbReference type="NCBI Taxonomy" id="222136"/>
    <lineage>
        <taxon>Bacteria</taxon>
        <taxon>Pseudomonadati</taxon>
        <taxon>Campylobacterota</taxon>
        <taxon>Epsilonproteobacteria</taxon>
        <taxon>Campylobacterales</taxon>
        <taxon>Helicobacteraceae</taxon>
        <taxon>Helicobacter</taxon>
    </lineage>
</organism>
<dbReference type="STRING" id="222136.BBW65_01335"/>
<evidence type="ECO:0000256" key="5">
    <source>
        <dbReference type="ARBA" id="ARBA00023136"/>
    </source>
</evidence>
<feature type="transmembrane region" description="Helical" evidence="6">
    <location>
        <begin position="199"/>
        <end position="222"/>
    </location>
</feature>
<feature type="transmembrane region" description="Helical" evidence="6">
    <location>
        <begin position="169"/>
        <end position="187"/>
    </location>
</feature>
<dbReference type="PANTHER" id="PTHR30213:SF0">
    <property type="entry name" value="UPF0761 MEMBRANE PROTEIN YIHY"/>
    <property type="match status" value="1"/>
</dbReference>
<protein>
    <recommendedName>
        <fullName evidence="9">YihY family inner membrane protein</fullName>
    </recommendedName>
</protein>
<evidence type="ECO:0000256" key="3">
    <source>
        <dbReference type="ARBA" id="ARBA00022692"/>
    </source>
</evidence>
<feature type="transmembrane region" description="Helical" evidence="6">
    <location>
        <begin position="234"/>
        <end position="256"/>
    </location>
</feature>
<dbReference type="AlphaFoldDB" id="A0A1B1U487"/>
<dbReference type="PIRSF" id="PIRSF035875">
    <property type="entry name" value="RNase_BN"/>
    <property type="match status" value="1"/>
</dbReference>
<evidence type="ECO:0008006" key="9">
    <source>
        <dbReference type="Google" id="ProtNLM"/>
    </source>
</evidence>
<keyword evidence="5 6" id="KW-0472">Membrane</keyword>
<dbReference type="NCBIfam" id="TIGR00765">
    <property type="entry name" value="yihY_not_rbn"/>
    <property type="match status" value="1"/>
</dbReference>
<dbReference type="InterPro" id="IPR017039">
    <property type="entry name" value="Virul_fac_BrkB"/>
</dbReference>
<feature type="transmembrane region" description="Helical" evidence="6">
    <location>
        <begin position="36"/>
        <end position="57"/>
    </location>
</feature>
<evidence type="ECO:0000256" key="4">
    <source>
        <dbReference type="ARBA" id="ARBA00022989"/>
    </source>
</evidence>
<gene>
    <name evidence="7" type="ORF">BBW65_01335</name>
</gene>
<dbReference type="PANTHER" id="PTHR30213">
    <property type="entry name" value="INNER MEMBRANE PROTEIN YHJD"/>
    <property type="match status" value="1"/>
</dbReference>
<dbReference type="GO" id="GO:0005886">
    <property type="term" value="C:plasma membrane"/>
    <property type="evidence" value="ECO:0007669"/>
    <property type="project" value="UniProtKB-SubCell"/>
</dbReference>
<evidence type="ECO:0000256" key="2">
    <source>
        <dbReference type="ARBA" id="ARBA00022475"/>
    </source>
</evidence>
<comment type="subcellular location">
    <subcellularLocation>
        <location evidence="1">Cell membrane</location>
        <topology evidence="1">Multi-pass membrane protein</topology>
    </subcellularLocation>
</comment>
<evidence type="ECO:0000256" key="6">
    <source>
        <dbReference type="SAM" id="Phobius"/>
    </source>
</evidence>
<name>A0A1B1U487_9HELI</name>
<accession>A0A1B1U487</accession>
<dbReference type="Proteomes" id="UP000092884">
    <property type="component" value="Chromosome"/>
</dbReference>
<sequence>MQMIREFLAVILSKCKKVYGFLTHEDELFVYASSLSFYTIFAFIPLLLIVIFVLLLLPNFQEAYKEAENLILSSVLPAHSEMIADFLNPLLQNTSSIGMLGFVYVIFTSILFFRNYEYITSKMFNSSTRSFLNSLSTYWMLVSFCPIVLGVSFYFVFRYKAFLDSNLPVLDAITPILFAWLIFLVLFRISANKTLRLKALALSSFITSLGWNLAKWAFVYYISYNQSYRDIYGSIAFVLFSMLWIYVSWFVILLGMRLCEGFERKIQKLQLEVDNVR</sequence>
<evidence type="ECO:0000313" key="8">
    <source>
        <dbReference type="Proteomes" id="UP000092884"/>
    </source>
</evidence>
<evidence type="ECO:0000313" key="7">
    <source>
        <dbReference type="EMBL" id="ANV97532.1"/>
    </source>
</evidence>
<reference evidence="8" key="1">
    <citation type="submission" date="2016-07" db="EMBL/GenBank/DDBJ databases">
        <authorList>
            <person name="Florea S."/>
            <person name="Webb J.S."/>
            <person name="Jaromczyk J."/>
            <person name="Schardl C.L."/>
        </authorList>
    </citation>
    <scope>NUCLEOTIDE SEQUENCE [LARGE SCALE GENOMIC DNA]</scope>
    <source>
        <strain evidence="8">MIT 01-6242</strain>
    </source>
</reference>
<evidence type="ECO:0000256" key="1">
    <source>
        <dbReference type="ARBA" id="ARBA00004651"/>
    </source>
</evidence>
<keyword evidence="3 6" id="KW-0812">Transmembrane</keyword>
<keyword evidence="2" id="KW-1003">Cell membrane</keyword>
<proteinExistence type="predicted"/>
<dbReference type="Pfam" id="PF03631">
    <property type="entry name" value="Virul_fac_BrkB"/>
    <property type="match status" value="1"/>
</dbReference>
<dbReference type="EMBL" id="CP016503">
    <property type="protein sequence ID" value="ANV97532.1"/>
    <property type="molecule type" value="Genomic_DNA"/>
</dbReference>
<keyword evidence="8" id="KW-1185">Reference proteome</keyword>
<dbReference type="KEGG" id="het:BBW65_01335"/>
<keyword evidence="4 6" id="KW-1133">Transmembrane helix</keyword>